<organism evidence="1 2">
    <name type="scientific">Dermatophagoides farinae</name>
    <name type="common">American house dust mite</name>
    <dbReference type="NCBI Taxonomy" id="6954"/>
    <lineage>
        <taxon>Eukaryota</taxon>
        <taxon>Metazoa</taxon>
        <taxon>Ecdysozoa</taxon>
        <taxon>Arthropoda</taxon>
        <taxon>Chelicerata</taxon>
        <taxon>Arachnida</taxon>
        <taxon>Acari</taxon>
        <taxon>Acariformes</taxon>
        <taxon>Sarcoptiformes</taxon>
        <taxon>Astigmata</taxon>
        <taxon>Psoroptidia</taxon>
        <taxon>Analgoidea</taxon>
        <taxon>Pyroglyphidae</taxon>
        <taxon>Dermatophagoidinae</taxon>
        <taxon>Dermatophagoides</taxon>
    </lineage>
</organism>
<gene>
    <name evidence="1" type="ORF">DERF_002729</name>
</gene>
<accession>A0A922IGN7</accession>
<protein>
    <submittedName>
        <fullName evidence="1">Uncharacterized protein</fullName>
    </submittedName>
</protein>
<proteinExistence type="predicted"/>
<dbReference type="EMBL" id="ASGP02000001">
    <property type="protein sequence ID" value="KAH9528813.1"/>
    <property type="molecule type" value="Genomic_DNA"/>
</dbReference>
<sequence length="77" mass="8622">MFTNQQQKHQPKFLGPFIAVSTENPLIFNLVGNDGVQRRVHVNQLKICHDQTSNLALLAFTPLEFSFGIALISPVCQ</sequence>
<reference evidence="1" key="2">
    <citation type="journal article" date="2022" name="Res Sq">
        <title>Comparative Genomics Reveals Insights into the Divergent Evolution of Astigmatic Mites and Household Pest Adaptations.</title>
        <authorList>
            <person name="Xiong Q."/>
            <person name="Wan A.T.-Y."/>
            <person name="Liu X.-Y."/>
            <person name="Fung C.S.-H."/>
            <person name="Xiao X."/>
            <person name="Malainual N."/>
            <person name="Hou J."/>
            <person name="Wang L."/>
            <person name="Wang M."/>
            <person name="Yang K."/>
            <person name="Cui Y."/>
            <person name="Leung E."/>
            <person name="Nong W."/>
            <person name="Shin S.-K."/>
            <person name="Au S."/>
            <person name="Jeong K.Y."/>
            <person name="Chew F.T."/>
            <person name="Hui J."/>
            <person name="Leung T.F."/>
            <person name="Tungtrongchitr A."/>
            <person name="Zhong N."/>
            <person name="Liu Z."/>
            <person name="Tsui S."/>
        </authorList>
    </citation>
    <scope>NUCLEOTIDE SEQUENCE</scope>
    <source>
        <strain evidence="1">Derf</strain>
        <tissue evidence="1">Whole organism</tissue>
    </source>
</reference>
<dbReference type="Proteomes" id="UP000790347">
    <property type="component" value="Unassembled WGS sequence"/>
</dbReference>
<dbReference type="AlphaFoldDB" id="A0A922IGN7"/>
<evidence type="ECO:0000313" key="1">
    <source>
        <dbReference type="EMBL" id="KAH9528813.1"/>
    </source>
</evidence>
<reference evidence="1" key="1">
    <citation type="submission" date="2013-05" db="EMBL/GenBank/DDBJ databases">
        <authorList>
            <person name="Yim A.K.Y."/>
            <person name="Chan T.F."/>
            <person name="Ji K.M."/>
            <person name="Liu X.Y."/>
            <person name="Zhou J.W."/>
            <person name="Li R.Q."/>
            <person name="Yang K.Y."/>
            <person name="Li J."/>
            <person name="Li M."/>
            <person name="Law P.T.W."/>
            <person name="Wu Y.L."/>
            <person name="Cai Z.L."/>
            <person name="Qin H."/>
            <person name="Bao Y."/>
            <person name="Leung R.K.K."/>
            <person name="Ng P.K.S."/>
            <person name="Zou J."/>
            <person name="Zhong X.J."/>
            <person name="Ran P.X."/>
            <person name="Zhong N.S."/>
            <person name="Liu Z.G."/>
            <person name="Tsui S.K.W."/>
        </authorList>
    </citation>
    <scope>NUCLEOTIDE SEQUENCE</scope>
    <source>
        <strain evidence="1">Derf</strain>
        <tissue evidence="1">Whole organism</tissue>
    </source>
</reference>
<evidence type="ECO:0000313" key="2">
    <source>
        <dbReference type="Proteomes" id="UP000790347"/>
    </source>
</evidence>
<name>A0A922IGN7_DERFA</name>
<keyword evidence="2" id="KW-1185">Reference proteome</keyword>
<comment type="caution">
    <text evidence="1">The sequence shown here is derived from an EMBL/GenBank/DDBJ whole genome shotgun (WGS) entry which is preliminary data.</text>
</comment>